<dbReference type="Pfam" id="PF00644">
    <property type="entry name" value="PARP"/>
    <property type="match status" value="1"/>
</dbReference>
<dbReference type="AlphaFoldDB" id="A0A8S1IYM9"/>
<keyword evidence="1" id="KW-0328">Glycosyltransferase</keyword>
<accession>A0A8S1IYM9</accession>
<sequence>MQRGPVGAWRDRDVLDPAAGAAKPTGQCRRHWLASELQREDSDRPGSPSGGDGGQWRGRMVLERAAAGADVLRFDYDEWASQSSEDSVPDHASDSSDVGLASPTLRETPAPLQSYQSFRRSAYLDAQLKSALAHQAHMVARAAERCQEAEERARGAEAQLEVISESFLDRIKELEAELTKGQRGCACIASMPTYWAPRKYSRRQPVHYIDLYRRGLGSEKCRIGARLDEELVAMMDSGVTYEDAVAALEVCSGDVDAAVSFQIECLSDGGAAAVVSTRLEDVLHKFEEGRQGRSRSSVVCVQQVQNERLWRKYCMRKQEIEEDAGKHNVNERMLWHGSGLLSLEAITRDGFDHRLSNIHGALGAGTYFSVSSGYSHQFSAQAPLFGGPGVSLRAAVNAASRSKPCAGKNLLQASVVNAPGQAPVVAMLLCRVSLGRSAPGRVGLRRPPEGADSVAETTAPKPHGQRLREPTMHAVFDNAQAYPEYLVYYRA</sequence>
<evidence type="ECO:0000259" key="4">
    <source>
        <dbReference type="PROSITE" id="PS51059"/>
    </source>
</evidence>
<dbReference type="InterPro" id="IPR051712">
    <property type="entry name" value="ARTD-AVP"/>
</dbReference>
<dbReference type="Proteomes" id="UP000708148">
    <property type="component" value="Unassembled WGS sequence"/>
</dbReference>
<dbReference type="GO" id="GO:0003950">
    <property type="term" value="F:NAD+ poly-ADP-ribosyltransferase activity"/>
    <property type="evidence" value="ECO:0007669"/>
    <property type="project" value="UniProtKB-UniRule"/>
</dbReference>
<dbReference type="EMBL" id="CAJHUC010001121">
    <property type="protein sequence ID" value="CAD7699843.1"/>
    <property type="molecule type" value="Genomic_DNA"/>
</dbReference>
<evidence type="ECO:0000256" key="1">
    <source>
        <dbReference type="RuleBase" id="RU362114"/>
    </source>
</evidence>
<dbReference type="PANTHER" id="PTHR45740:SF2">
    <property type="entry name" value="POLY [ADP-RIBOSE] POLYMERASE"/>
    <property type="match status" value="1"/>
</dbReference>
<comment type="caution">
    <text evidence="5">The sequence shown here is derived from an EMBL/GenBank/DDBJ whole genome shotgun (WGS) entry which is preliminary data.</text>
</comment>
<feature type="region of interest" description="Disordered" evidence="3">
    <location>
        <begin position="440"/>
        <end position="466"/>
    </location>
</feature>
<evidence type="ECO:0000256" key="2">
    <source>
        <dbReference type="SAM" id="Coils"/>
    </source>
</evidence>
<feature type="region of interest" description="Disordered" evidence="3">
    <location>
        <begin position="83"/>
        <end position="107"/>
    </location>
</feature>
<dbReference type="PROSITE" id="PS51059">
    <property type="entry name" value="PARP_CATALYTIC"/>
    <property type="match status" value="1"/>
</dbReference>
<dbReference type="PANTHER" id="PTHR45740">
    <property type="entry name" value="POLY [ADP-RIBOSE] POLYMERASE"/>
    <property type="match status" value="1"/>
</dbReference>
<dbReference type="GO" id="GO:0005634">
    <property type="term" value="C:nucleus"/>
    <property type="evidence" value="ECO:0007669"/>
    <property type="project" value="TreeGrafter"/>
</dbReference>
<evidence type="ECO:0000313" key="5">
    <source>
        <dbReference type="EMBL" id="CAD7699843.1"/>
    </source>
</evidence>
<evidence type="ECO:0000313" key="6">
    <source>
        <dbReference type="Proteomes" id="UP000708148"/>
    </source>
</evidence>
<dbReference type="Gene3D" id="3.90.228.10">
    <property type="match status" value="1"/>
</dbReference>
<dbReference type="EC" id="2.4.2.-" evidence="1"/>
<gene>
    <name evidence="5" type="ORF">OSTQU699_LOCUS5202</name>
</gene>
<keyword evidence="2" id="KW-0175">Coiled coil</keyword>
<dbReference type="InterPro" id="IPR012317">
    <property type="entry name" value="Poly(ADP-ribose)pol_cat_dom"/>
</dbReference>
<feature type="domain" description="PARP catalytic" evidence="4">
    <location>
        <begin position="260"/>
        <end position="491"/>
    </location>
</feature>
<keyword evidence="1" id="KW-0520">NAD</keyword>
<feature type="region of interest" description="Disordered" evidence="3">
    <location>
        <begin position="1"/>
        <end position="60"/>
    </location>
</feature>
<proteinExistence type="predicted"/>
<dbReference type="OrthoDB" id="6133115at2759"/>
<organism evidence="5 6">
    <name type="scientific">Ostreobium quekettii</name>
    <dbReference type="NCBI Taxonomy" id="121088"/>
    <lineage>
        <taxon>Eukaryota</taxon>
        <taxon>Viridiplantae</taxon>
        <taxon>Chlorophyta</taxon>
        <taxon>core chlorophytes</taxon>
        <taxon>Ulvophyceae</taxon>
        <taxon>TCBD clade</taxon>
        <taxon>Bryopsidales</taxon>
        <taxon>Ostreobineae</taxon>
        <taxon>Ostreobiaceae</taxon>
        <taxon>Ostreobium</taxon>
    </lineage>
</organism>
<dbReference type="GO" id="GO:1990404">
    <property type="term" value="F:NAD+-protein mono-ADP-ribosyltransferase activity"/>
    <property type="evidence" value="ECO:0007669"/>
    <property type="project" value="TreeGrafter"/>
</dbReference>
<keyword evidence="1" id="KW-0808">Transferase</keyword>
<dbReference type="SUPFAM" id="SSF56399">
    <property type="entry name" value="ADP-ribosylation"/>
    <property type="match status" value="1"/>
</dbReference>
<evidence type="ECO:0000256" key="3">
    <source>
        <dbReference type="SAM" id="MobiDB-lite"/>
    </source>
</evidence>
<protein>
    <recommendedName>
        <fullName evidence="1">Poly [ADP-ribose] polymerase</fullName>
        <shortName evidence="1">PARP</shortName>
        <ecNumber evidence="1">2.4.2.-</ecNumber>
    </recommendedName>
</protein>
<feature type="coiled-coil region" evidence="2">
    <location>
        <begin position="139"/>
        <end position="166"/>
    </location>
</feature>
<reference evidence="5" key="1">
    <citation type="submission" date="2020-12" db="EMBL/GenBank/DDBJ databases">
        <authorList>
            <person name="Iha C."/>
        </authorList>
    </citation>
    <scope>NUCLEOTIDE SEQUENCE</scope>
</reference>
<name>A0A8S1IYM9_9CHLO</name>
<keyword evidence="6" id="KW-1185">Reference proteome</keyword>